<gene>
    <name evidence="1" type="ORF">A3J93_00550</name>
</gene>
<name>A0A1F6NW96_9BACT</name>
<evidence type="ECO:0000313" key="1">
    <source>
        <dbReference type="EMBL" id="OGH88216.1"/>
    </source>
</evidence>
<dbReference type="Proteomes" id="UP000177907">
    <property type="component" value="Unassembled WGS sequence"/>
</dbReference>
<dbReference type="AlphaFoldDB" id="A0A1F6NW96"/>
<proteinExistence type="predicted"/>
<dbReference type="STRING" id="1798704.A3J93_00550"/>
<dbReference type="EMBL" id="MFQZ01000005">
    <property type="protein sequence ID" value="OGH88216.1"/>
    <property type="molecule type" value="Genomic_DNA"/>
</dbReference>
<protein>
    <submittedName>
        <fullName evidence="1">Uncharacterized protein</fullName>
    </submittedName>
</protein>
<accession>A0A1F6NW96</accession>
<reference evidence="1 2" key="1">
    <citation type="journal article" date="2016" name="Nat. Commun.">
        <title>Thousands of microbial genomes shed light on interconnected biogeochemical processes in an aquifer system.</title>
        <authorList>
            <person name="Anantharaman K."/>
            <person name="Brown C.T."/>
            <person name="Hug L.A."/>
            <person name="Sharon I."/>
            <person name="Castelle C.J."/>
            <person name="Probst A.J."/>
            <person name="Thomas B.C."/>
            <person name="Singh A."/>
            <person name="Wilkins M.J."/>
            <person name="Karaoz U."/>
            <person name="Brodie E.L."/>
            <person name="Williams K.H."/>
            <person name="Hubbard S.S."/>
            <person name="Banfield J.F."/>
        </authorList>
    </citation>
    <scope>NUCLEOTIDE SEQUENCE [LARGE SCALE GENOMIC DNA]</scope>
</reference>
<sequence length="241" mass="26439">MTELRGSGPREISNAEAFAIKMAKQKGALLAGNTPQIADDVRAGMSIGEIAKKYDVAREFGVTDQIAYSITKAALDTFFSPEERKAIFAPRLRQVSRQVGLESMANGVGLFGRSPEKRKADSRSAGQVGGAVSKELGKGIFSSKRKEYDALRSNRGRVDGWRGGKIVDGMDEAEYTLSLLGDPSFRHPIGHSKAGHPDVVKITRYVNEKYGNNRSINATKHFFANDIERTKNRIAKGYQKD</sequence>
<organism evidence="1 2">
    <name type="scientific">Candidatus Magasanikbacteria bacterium RIFOXYC2_FULL_42_28</name>
    <dbReference type="NCBI Taxonomy" id="1798704"/>
    <lineage>
        <taxon>Bacteria</taxon>
        <taxon>Candidatus Magasanikiibacteriota</taxon>
    </lineage>
</organism>
<evidence type="ECO:0000313" key="2">
    <source>
        <dbReference type="Proteomes" id="UP000177907"/>
    </source>
</evidence>
<comment type="caution">
    <text evidence="1">The sequence shown here is derived from an EMBL/GenBank/DDBJ whole genome shotgun (WGS) entry which is preliminary data.</text>
</comment>